<evidence type="ECO:0000256" key="2">
    <source>
        <dbReference type="ARBA" id="ARBA00005983"/>
    </source>
</evidence>
<evidence type="ECO:0000256" key="7">
    <source>
        <dbReference type="ARBA" id="ARBA00023209"/>
    </source>
</evidence>
<dbReference type="PROSITE" id="PS50146">
    <property type="entry name" value="DAGK"/>
    <property type="match status" value="1"/>
</dbReference>
<sequence length="306" mass="32511">MTANSYTAPQRAAIIINPAKTVDVDVRELVAKHCADNGWGEALWFETTKEDPGVGQAKEALAQGADIVIAAGGDGTVRCVAEVLSGGDTPMGLLPLGTGNLLARNLGMDVTDYDGAMAGTLVGTERKIDVVRARRSDPDKEQLFLVMAGVGYDATIMADTNEELKHKVGWLAYVDAGIRNLPGKPVKATIVIDGRKAVHRGVRSVMVGNCGKVQGGLEIFPEAKVDDGLLDVAVLAPHHGKLGWLSVLAGMIGKGRGKDTAVEYFQGKTVEITLERNDDYQLDGDHEGQGKHVLMTMDPAALTLRM</sequence>
<keyword evidence="6" id="KW-0067">ATP-binding</keyword>
<dbReference type="GO" id="GO:0016301">
    <property type="term" value="F:kinase activity"/>
    <property type="evidence" value="ECO:0007669"/>
    <property type="project" value="UniProtKB-KW"/>
</dbReference>
<gene>
    <name evidence="10" type="ORF">ARTSIC4J27_4437</name>
</gene>
<dbReference type="GO" id="GO:0005886">
    <property type="term" value="C:plasma membrane"/>
    <property type="evidence" value="ECO:0007669"/>
    <property type="project" value="TreeGrafter"/>
</dbReference>
<dbReference type="EMBL" id="CAQI01000059">
    <property type="protein sequence ID" value="CCQ48432.1"/>
    <property type="molecule type" value="Genomic_DNA"/>
</dbReference>
<proteinExistence type="inferred from homology"/>
<reference evidence="11" key="1">
    <citation type="journal article" date="2014" name="Genome Announc.">
        <title>Genome Sequence of Arthrobacter siccitolerans 4J27, a Xeroprotectant-Producing Desiccation-Tolerant Microorganism.</title>
        <authorList>
            <person name="Manzanera M."/>
            <person name="Santa-Cruz-Calvo L."/>
            <person name="Vilchez J.I."/>
            <person name="Garcia-Fontana C."/>
            <person name="Silva-Castro G.A."/>
            <person name="Calvo C."/>
            <person name="Gonzalez-Lopez J."/>
        </authorList>
    </citation>
    <scope>NUCLEOTIDE SEQUENCE [LARGE SCALE GENOMIC DNA]</scope>
    <source>
        <strain evidence="11">4J27</strain>
    </source>
</reference>
<protein>
    <submittedName>
        <fullName evidence="10">Diacylglycerol kinase catalytic domain protein</fullName>
    </submittedName>
</protein>
<dbReference type="OrthoDB" id="3171056at2"/>
<dbReference type="InterPro" id="IPR001206">
    <property type="entry name" value="Diacylglycerol_kinase_cat_dom"/>
</dbReference>
<dbReference type="InterPro" id="IPR050187">
    <property type="entry name" value="Lipid_Phosphate_FormReg"/>
</dbReference>
<evidence type="ECO:0000256" key="5">
    <source>
        <dbReference type="ARBA" id="ARBA00022777"/>
    </source>
</evidence>
<evidence type="ECO:0000256" key="8">
    <source>
        <dbReference type="ARBA" id="ARBA00023264"/>
    </source>
</evidence>
<dbReference type="RefSeq" id="WP_050057207.1">
    <property type="nucleotide sequence ID" value="NZ_CAQI01000059.1"/>
</dbReference>
<evidence type="ECO:0000256" key="4">
    <source>
        <dbReference type="ARBA" id="ARBA00022741"/>
    </source>
</evidence>
<dbReference type="GO" id="GO:0005524">
    <property type="term" value="F:ATP binding"/>
    <property type="evidence" value="ECO:0007669"/>
    <property type="project" value="UniProtKB-KW"/>
</dbReference>
<dbReference type="STRING" id="861266.ARTSIC4J27_4437"/>
<evidence type="ECO:0000256" key="6">
    <source>
        <dbReference type="ARBA" id="ARBA00022840"/>
    </source>
</evidence>
<dbReference type="Pfam" id="PF00781">
    <property type="entry name" value="DAGK_cat"/>
    <property type="match status" value="1"/>
</dbReference>
<evidence type="ECO:0000313" key="10">
    <source>
        <dbReference type="EMBL" id="CCQ48432.1"/>
    </source>
</evidence>
<keyword evidence="7" id="KW-0594">Phospholipid biosynthesis</keyword>
<keyword evidence="8" id="KW-1208">Phospholipid metabolism</keyword>
<keyword evidence="3" id="KW-0808">Transferase</keyword>
<evidence type="ECO:0000256" key="1">
    <source>
        <dbReference type="ARBA" id="ARBA00001946"/>
    </source>
</evidence>
<dbReference type="Gene3D" id="3.40.50.10330">
    <property type="entry name" value="Probable inorganic polyphosphate/atp-NAD kinase, domain 1"/>
    <property type="match status" value="1"/>
</dbReference>
<dbReference type="PANTHER" id="PTHR12358">
    <property type="entry name" value="SPHINGOSINE KINASE"/>
    <property type="match status" value="1"/>
</dbReference>
<keyword evidence="4" id="KW-0547">Nucleotide-binding</keyword>
<dbReference type="InterPro" id="IPR045540">
    <property type="entry name" value="YegS/DAGK_C"/>
</dbReference>
<dbReference type="Pfam" id="PF19279">
    <property type="entry name" value="YegS_C"/>
    <property type="match status" value="1"/>
</dbReference>
<dbReference type="Proteomes" id="UP000035722">
    <property type="component" value="Unassembled WGS sequence"/>
</dbReference>
<keyword evidence="7" id="KW-0444">Lipid biosynthesis</keyword>
<keyword evidence="5 10" id="KW-0418">Kinase</keyword>
<comment type="cofactor">
    <cofactor evidence="1">
        <name>Mg(2+)</name>
        <dbReference type="ChEBI" id="CHEBI:18420"/>
    </cofactor>
</comment>
<dbReference type="AlphaFoldDB" id="A0A024H946"/>
<comment type="similarity">
    <text evidence="2">Belongs to the diacylglycerol/lipid kinase family.</text>
</comment>
<feature type="domain" description="DAGKc" evidence="9">
    <location>
        <begin position="7"/>
        <end position="136"/>
    </location>
</feature>
<evidence type="ECO:0000313" key="11">
    <source>
        <dbReference type="Proteomes" id="UP000035722"/>
    </source>
</evidence>
<dbReference type="SUPFAM" id="SSF111331">
    <property type="entry name" value="NAD kinase/diacylglycerol kinase-like"/>
    <property type="match status" value="1"/>
</dbReference>
<dbReference type="SMART" id="SM00046">
    <property type="entry name" value="DAGKc"/>
    <property type="match status" value="1"/>
</dbReference>
<organism evidence="10 11">
    <name type="scientific">Pseudarthrobacter siccitolerans</name>
    <dbReference type="NCBI Taxonomy" id="861266"/>
    <lineage>
        <taxon>Bacteria</taxon>
        <taxon>Bacillati</taxon>
        <taxon>Actinomycetota</taxon>
        <taxon>Actinomycetes</taxon>
        <taxon>Micrococcales</taxon>
        <taxon>Micrococcaceae</taxon>
        <taxon>Pseudarthrobacter</taxon>
    </lineage>
</organism>
<dbReference type="PANTHER" id="PTHR12358:SF106">
    <property type="entry name" value="LIPID KINASE YEGS"/>
    <property type="match status" value="1"/>
</dbReference>
<dbReference type="InterPro" id="IPR017438">
    <property type="entry name" value="ATP-NAD_kinase_N"/>
</dbReference>
<evidence type="ECO:0000259" key="9">
    <source>
        <dbReference type="PROSITE" id="PS50146"/>
    </source>
</evidence>
<evidence type="ECO:0000256" key="3">
    <source>
        <dbReference type="ARBA" id="ARBA00022679"/>
    </source>
</evidence>
<dbReference type="Gene3D" id="2.60.200.40">
    <property type="match status" value="1"/>
</dbReference>
<keyword evidence="7" id="KW-0443">Lipid metabolism</keyword>
<accession>A0A024H946</accession>
<name>A0A024H946_9MICC</name>
<dbReference type="InterPro" id="IPR016064">
    <property type="entry name" value="NAD/diacylglycerol_kinase_sf"/>
</dbReference>
<comment type="caution">
    <text evidence="10">The sequence shown here is derived from an EMBL/GenBank/DDBJ whole genome shotgun (WGS) entry which is preliminary data.</text>
</comment>
<keyword evidence="11" id="KW-1185">Reference proteome</keyword>
<dbReference type="GO" id="GO:0008654">
    <property type="term" value="P:phospholipid biosynthetic process"/>
    <property type="evidence" value="ECO:0007669"/>
    <property type="project" value="UniProtKB-KW"/>
</dbReference>